<dbReference type="CDD" id="cd00111">
    <property type="entry name" value="Trefoil"/>
    <property type="match status" value="1"/>
</dbReference>
<feature type="chain" id="PRO_5044000900" description="Zona pellucida sperm-binding protein 4" evidence="22">
    <location>
        <begin position="22"/>
        <end position="556"/>
    </location>
</feature>
<dbReference type="InterPro" id="IPR055356">
    <property type="entry name" value="ZP-N"/>
</dbReference>
<dbReference type="InterPro" id="IPR051148">
    <property type="entry name" value="Zona_Pellucida_Domain_gp"/>
</dbReference>
<organism evidence="25 26">
    <name type="scientific">Pleurodeles waltl</name>
    <name type="common">Iberian ribbed newt</name>
    <dbReference type="NCBI Taxonomy" id="8319"/>
    <lineage>
        <taxon>Eukaryota</taxon>
        <taxon>Metazoa</taxon>
        <taxon>Chordata</taxon>
        <taxon>Craniata</taxon>
        <taxon>Vertebrata</taxon>
        <taxon>Euteleostomi</taxon>
        <taxon>Amphibia</taxon>
        <taxon>Batrachia</taxon>
        <taxon>Caudata</taxon>
        <taxon>Salamandroidea</taxon>
        <taxon>Salamandridae</taxon>
        <taxon>Pleurodelinae</taxon>
        <taxon>Pleurodeles</taxon>
    </lineage>
</organism>
<dbReference type="InterPro" id="IPR044913">
    <property type="entry name" value="P_trefoil_dom_sf"/>
</dbReference>
<evidence type="ECO:0000313" key="25">
    <source>
        <dbReference type="EMBL" id="KAJ1128392.1"/>
    </source>
</evidence>
<feature type="domain" description="ZP" evidence="23">
    <location>
        <begin position="192"/>
        <end position="465"/>
    </location>
</feature>
<evidence type="ECO:0000256" key="8">
    <source>
        <dbReference type="ARBA" id="ARBA00022729"/>
    </source>
</evidence>
<dbReference type="AlphaFoldDB" id="A0AAV7PLW3"/>
<comment type="caution">
    <text evidence="25">The sequence shown here is derived from an EMBL/GenBank/DDBJ whole genome shotgun (WGS) entry which is preliminary data.</text>
</comment>
<sequence length="556" mass="60417">MACLTACRFLLVVCGFSAALAVDGVTWEVVFDGISPLLRCDPRSLQFLLPLTLSRNSSFSVTLRGKDGVPVALQNDTECGIWVSQQPGASVVIGADYAGCYVSEQDGKYSLTLDVEESFAGEKVTWGKELKCPVLPVMDAPSQNTCAAVGESTRLLCGSLPTTREVCEALNCCYDPRTTSTPCYFGNPVTAHCSPTGQATIAISTDVTQPSLDLNLVRLITVSSSCSGLNVYRTQGFVAYQFPLICGGTHQVKSDTTVYENMLEATRTVLTANSASISRDSIFRLTVRCTFTSSSSSIPLQVEVFTLPPPPPVSSPGPLLIEMRIAKDQTYSSYYSTGEYPVLKVLQDPVFVEVRILQRTDSNLMLVLNQCWATPSSDAKQPMQWPILMDRCPHAGDNYKTLVIPVRDTLSMVQFPSHYQRFVVATFTFVDNAQQNMRGPVFFHCAASVCVPSAQDSCSAACPSRKRRMITDWESEAEPVSLVNAEGPVIFFSEEEDLALAGSRISEASLVPGWTRIVVLAVGLLVFIAVVCLAVVQLVGLRKHQNEPVEMATVKA</sequence>
<feature type="transmembrane region" description="Helical" evidence="21">
    <location>
        <begin position="513"/>
        <end position="536"/>
    </location>
</feature>
<keyword evidence="8 22" id="KW-0732">Signal</keyword>
<evidence type="ECO:0000256" key="9">
    <source>
        <dbReference type="ARBA" id="ARBA00022989"/>
    </source>
</evidence>
<evidence type="ECO:0000256" key="20">
    <source>
        <dbReference type="PROSITE-ProRule" id="PRU00779"/>
    </source>
</evidence>
<dbReference type="InterPro" id="IPR001507">
    <property type="entry name" value="ZP_dom"/>
</dbReference>
<accession>A0AAV7PLW3</accession>
<dbReference type="Proteomes" id="UP001066276">
    <property type="component" value="Chromosome 7"/>
</dbReference>
<feature type="disulfide bond" evidence="20">
    <location>
        <begin position="157"/>
        <end position="172"/>
    </location>
</feature>
<dbReference type="SMART" id="SM00241">
    <property type="entry name" value="ZP"/>
    <property type="match status" value="1"/>
</dbReference>
<evidence type="ECO:0000256" key="11">
    <source>
        <dbReference type="ARBA" id="ARBA00023157"/>
    </source>
</evidence>
<dbReference type="Pfam" id="PF23344">
    <property type="entry name" value="ZP-N"/>
    <property type="match status" value="1"/>
</dbReference>
<name>A0AAV7PLW3_PLEWA</name>
<evidence type="ECO:0000256" key="14">
    <source>
        <dbReference type="ARBA" id="ARBA00023279"/>
    </source>
</evidence>
<evidence type="ECO:0000256" key="3">
    <source>
        <dbReference type="ARBA" id="ARBA00022475"/>
    </source>
</evidence>
<comment type="caution">
    <text evidence="20">Lacks conserved residue(s) required for the propagation of feature annotation.</text>
</comment>
<evidence type="ECO:0000256" key="4">
    <source>
        <dbReference type="ARBA" id="ARBA00022525"/>
    </source>
</evidence>
<dbReference type="Pfam" id="PF00100">
    <property type="entry name" value="Zona_pellucida"/>
    <property type="match status" value="1"/>
</dbReference>
<dbReference type="GO" id="GO:0035804">
    <property type="term" value="F:structural constituent of egg coat"/>
    <property type="evidence" value="ECO:0007669"/>
    <property type="project" value="TreeGrafter"/>
</dbReference>
<evidence type="ECO:0000256" key="13">
    <source>
        <dbReference type="ARBA" id="ARBA00023180"/>
    </source>
</evidence>
<evidence type="ECO:0000259" key="23">
    <source>
        <dbReference type="PROSITE" id="PS51034"/>
    </source>
</evidence>
<keyword evidence="9 21" id="KW-1133">Transmembrane helix</keyword>
<dbReference type="PROSITE" id="PS51448">
    <property type="entry name" value="P_TREFOIL_2"/>
    <property type="match status" value="1"/>
</dbReference>
<evidence type="ECO:0000256" key="17">
    <source>
        <dbReference type="ARBA" id="ARBA00040238"/>
    </source>
</evidence>
<evidence type="ECO:0000256" key="7">
    <source>
        <dbReference type="ARBA" id="ARBA00022692"/>
    </source>
</evidence>
<dbReference type="GO" id="GO:0060468">
    <property type="term" value="P:prevention of polyspermy"/>
    <property type="evidence" value="ECO:0007669"/>
    <property type="project" value="TreeGrafter"/>
</dbReference>
<dbReference type="Pfam" id="PF22821">
    <property type="entry name" value="ZP1_ZP4_Ig-like"/>
    <property type="match status" value="1"/>
</dbReference>
<protein>
    <recommendedName>
        <fullName evidence="17">Zona pellucida sperm-binding protein 4</fullName>
    </recommendedName>
    <alternativeName>
        <fullName evidence="19">Zona pellucida glycoprotein 4</fullName>
    </alternativeName>
    <alternativeName>
        <fullName evidence="18">Zona pellucida protein B</fullName>
    </alternativeName>
</protein>
<evidence type="ECO:0000259" key="24">
    <source>
        <dbReference type="PROSITE" id="PS51448"/>
    </source>
</evidence>
<dbReference type="Gene3D" id="2.60.40.4100">
    <property type="entry name" value="Zona pellucida, ZP-C domain"/>
    <property type="match status" value="1"/>
</dbReference>
<dbReference type="PANTHER" id="PTHR23343">
    <property type="entry name" value="ZONA PELLUCIDA SPERM-BINDING PROTEIN"/>
    <property type="match status" value="1"/>
</dbReference>
<comment type="similarity">
    <text evidence="2">Belongs to the ZP domain family. ZPB subfamily.</text>
</comment>
<keyword evidence="14" id="KW-0278">Fertilization</keyword>
<evidence type="ECO:0000256" key="2">
    <source>
        <dbReference type="ARBA" id="ARBA00010863"/>
    </source>
</evidence>
<dbReference type="Gene3D" id="2.60.40.3210">
    <property type="entry name" value="Zona pellucida, ZP-N domain"/>
    <property type="match status" value="1"/>
</dbReference>
<evidence type="ECO:0000256" key="19">
    <source>
        <dbReference type="ARBA" id="ARBA00042573"/>
    </source>
</evidence>
<dbReference type="InterPro" id="IPR054554">
    <property type="entry name" value="ZP1/4_Ig-like"/>
</dbReference>
<evidence type="ECO:0000256" key="1">
    <source>
        <dbReference type="ARBA" id="ARBA00004251"/>
    </source>
</evidence>
<dbReference type="GO" id="GO:0035805">
    <property type="term" value="C:egg coat"/>
    <property type="evidence" value="ECO:0007669"/>
    <property type="project" value="UniProtKB-SubCell"/>
</dbReference>
<dbReference type="PROSITE" id="PS51034">
    <property type="entry name" value="ZP_2"/>
    <property type="match status" value="1"/>
</dbReference>
<keyword evidence="11 20" id="KW-1015">Disulfide bond</keyword>
<keyword evidence="3" id="KW-1003">Cell membrane</keyword>
<keyword evidence="26" id="KW-1185">Reference proteome</keyword>
<dbReference type="GO" id="GO:0005886">
    <property type="term" value="C:plasma membrane"/>
    <property type="evidence" value="ECO:0007669"/>
    <property type="project" value="UniProtKB-SubCell"/>
</dbReference>
<keyword evidence="10 21" id="KW-0472">Membrane</keyword>
<evidence type="ECO:0000256" key="5">
    <source>
        <dbReference type="ARBA" id="ARBA00022530"/>
    </source>
</evidence>
<evidence type="ECO:0000313" key="26">
    <source>
        <dbReference type="Proteomes" id="UP001066276"/>
    </source>
</evidence>
<keyword evidence="4" id="KW-0964">Secreted</keyword>
<dbReference type="Gene3D" id="4.10.110.10">
    <property type="entry name" value="Spasmolytic Protein, domain 1"/>
    <property type="match status" value="1"/>
</dbReference>
<evidence type="ECO:0000256" key="22">
    <source>
        <dbReference type="SAM" id="SignalP"/>
    </source>
</evidence>
<feature type="signal peptide" evidence="22">
    <location>
        <begin position="1"/>
        <end position="21"/>
    </location>
</feature>
<keyword evidence="13" id="KW-0325">Glycoprotein</keyword>
<dbReference type="InterPro" id="IPR055355">
    <property type="entry name" value="ZP-C"/>
</dbReference>
<keyword evidence="6" id="KW-0165">Cleavage on pair of basic residues</keyword>
<comment type="subcellular location">
    <subcellularLocation>
        <location evidence="1">Cell membrane</location>
        <topology evidence="1">Single-pass type I membrane protein</topology>
    </subcellularLocation>
    <subcellularLocation>
        <location evidence="15">Zona pellucida</location>
    </subcellularLocation>
</comment>
<feature type="domain" description="P-type" evidence="24">
    <location>
        <begin position="144"/>
        <end position="187"/>
    </location>
</feature>
<dbReference type="GO" id="GO:0032190">
    <property type="term" value="F:acrosin binding"/>
    <property type="evidence" value="ECO:0007669"/>
    <property type="project" value="TreeGrafter"/>
</dbReference>
<keyword evidence="12" id="KW-0675">Receptor</keyword>
<dbReference type="InterPro" id="IPR017957">
    <property type="entry name" value="P_trefoil_CS"/>
</dbReference>
<proteinExistence type="inferred from homology"/>
<evidence type="ECO:0000256" key="21">
    <source>
        <dbReference type="SAM" id="Phobius"/>
    </source>
</evidence>
<evidence type="ECO:0000256" key="16">
    <source>
        <dbReference type="ARBA" id="ARBA00037545"/>
    </source>
</evidence>
<dbReference type="EMBL" id="JANPWB010000011">
    <property type="protein sequence ID" value="KAJ1128392.1"/>
    <property type="molecule type" value="Genomic_DNA"/>
</dbReference>
<dbReference type="PROSITE" id="PS00025">
    <property type="entry name" value="P_TREFOIL_1"/>
    <property type="match status" value="1"/>
</dbReference>
<keyword evidence="5" id="KW-0272">Extracellular matrix</keyword>
<reference evidence="25" key="1">
    <citation type="journal article" date="2022" name="bioRxiv">
        <title>Sequencing and chromosome-scale assembly of the giantPleurodeles waltlgenome.</title>
        <authorList>
            <person name="Brown T."/>
            <person name="Elewa A."/>
            <person name="Iarovenko S."/>
            <person name="Subramanian E."/>
            <person name="Araus A.J."/>
            <person name="Petzold A."/>
            <person name="Susuki M."/>
            <person name="Suzuki K.-i.T."/>
            <person name="Hayashi T."/>
            <person name="Toyoda A."/>
            <person name="Oliveira C."/>
            <person name="Osipova E."/>
            <person name="Leigh N.D."/>
            <person name="Simon A."/>
            <person name="Yun M.H."/>
        </authorList>
    </citation>
    <scope>NUCLEOTIDE SEQUENCE</scope>
    <source>
        <strain evidence="25">20211129_DDA</strain>
        <tissue evidence="25">Liver</tissue>
    </source>
</reference>
<evidence type="ECO:0000256" key="18">
    <source>
        <dbReference type="ARBA" id="ARBA00042273"/>
    </source>
</evidence>
<evidence type="ECO:0000256" key="10">
    <source>
        <dbReference type="ARBA" id="ARBA00023136"/>
    </source>
</evidence>
<dbReference type="SUPFAM" id="SSF57492">
    <property type="entry name" value="Trefoil"/>
    <property type="match status" value="1"/>
</dbReference>
<evidence type="ECO:0000256" key="15">
    <source>
        <dbReference type="ARBA" id="ARBA00024183"/>
    </source>
</evidence>
<keyword evidence="7 21" id="KW-0812">Transmembrane</keyword>
<comment type="function">
    <text evidence="16">Component of the zona pellucida, an extracellular matrix surrounding oocytes which mediates sperm binding, induction of the acrosome reaction and prevents post-fertilization polyspermy. The zona pellucida is composed of 3 to 4 glycoproteins, ZP1, ZP2, ZP3, and ZP4. ZP4 may act as a sperm receptor.</text>
</comment>
<dbReference type="GO" id="GO:0007339">
    <property type="term" value="P:binding of sperm to zona pellucida"/>
    <property type="evidence" value="ECO:0007669"/>
    <property type="project" value="TreeGrafter"/>
</dbReference>
<dbReference type="InterPro" id="IPR042235">
    <property type="entry name" value="ZP-C_dom"/>
</dbReference>
<dbReference type="SMART" id="SM00018">
    <property type="entry name" value="PD"/>
    <property type="match status" value="1"/>
</dbReference>
<dbReference type="InterPro" id="IPR000519">
    <property type="entry name" value="P_trefoil_dom"/>
</dbReference>
<dbReference type="Pfam" id="PF00088">
    <property type="entry name" value="Trefoil"/>
    <property type="match status" value="1"/>
</dbReference>
<gene>
    <name evidence="25" type="ORF">NDU88_006771</name>
</gene>
<evidence type="ECO:0000256" key="12">
    <source>
        <dbReference type="ARBA" id="ARBA00023170"/>
    </source>
</evidence>
<dbReference type="PANTHER" id="PTHR23343:SF31">
    <property type="entry name" value="ZONA PELLUCIDA SPERM-BINDING PROTEIN 4"/>
    <property type="match status" value="1"/>
</dbReference>
<evidence type="ECO:0000256" key="6">
    <source>
        <dbReference type="ARBA" id="ARBA00022685"/>
    </source>
</evidence>